<dbReference type="Pfam" id="PF00561">
    <property type="entry name" value="Abhydrolase_1"/>
    <property type="match status" value="1"/>
</dbReference>
<protein>
    <submittedName>
        <fullName evidence="3">Triacylglycerol lipase</fullName>
    </submittedName>
</protein>
<evidence type="ECO:0000313" key="3">
    <source>
        <dbReference type="EMBL" id="SIO01227.1"/>
    </source>
</evidence>
<organism evidence="3 4">
    <name type="scientific">Nitrosomonas cryotolerans ATCC 49181</name>
    <dbReference type="NCBI Taxonomy" id="1131553"/>
    <lineage>
        <taxon>Bacteria</taxon>
        <taxon>Pseudomonadati</taxon>
        <taxon>Pseudomonadota</taxon>
        <taxon>Betaproteobacteria</taxon>
        <taxon>Nitrosomonadales</taxon>
        <taxon>Nitrosomonadaceae</taxon>
        <taxon>Nitrosomonas</taxon>
    </lineage>
</organism>
<dbReference type="RefSeq" id="WP_051537649.1">
    <property type="nucleotide sequence ID" value="NZ_FSRO01000001.1"/>
</dbReference>
<evidence type="ECO:0000256" key="1">
    <source>
        <dbReference type="SAM" id="Phobius"/>
    </source>
</evidence>
<dbReference type="Gene3D" id="3.40.50.1820">
    <property type="entry name" value="alpha/beta hydrolase"/>
    <property type="match status" value="1"/>
</dbReference>
<name>A0A1N6G176_9PROT</name>
<accession>A0A1N6G176</accession>
<feature type="transmembrane region" description="Helical" evidence="1">
    <location>
        <begin position="12"/>
        <end position="33"/>
    </location>
</feature>
<dbReference type="AlphaFoldDB" id="A0A1N6G176"/>
<dbReference type="STRING" id="44575.SAMN05216419_10676"/>
<gene>
    <name evidence="3" type="ORF">SAMN02743940_0500</name>
</gene>
<keyword evidence="1" id="KW-0472">Membrane</keyword>
<reference evidence="3 4" key="1">
    <citation type="submission" date="2016-12" db="EMBL/GenBank/DDBJ databases">
        <authorList>
            <person name="Song W.-J."/>
            <person name="Kurnit D.M."/>
        </authorList>
    </citation>
    <scope>NUCLEOTIDE SEQUENCE [LARGE SCALE GENOMIC DNA]</scope>
    <source>
        <strain evidence="3 4">ATCC 49181</strain>
    </source>
</reference>
<dbReference type="eggNOG" id="COG1075">
    <property type="taxonomic scope" value="Bacteria"/>
</dbReference>
<dbReference type="SUPFAM" id="SSF53474">
    <property type="entry name" value="alpha/beta-Hydrolases"/>
    <property type="match status" value="1"/>
</dbReference>
<feature type="domain" description="AB hydrolase-1" evidence="2">
    <location>
        <begin position="10"/>
        <end position="127"/>
    </location>
</feature>
<dbReference type="InterPro" id="IPR000073">
    <property type="entry name" value="AB_hydrolase_1"/>
</dbReference>
<evidence type="ECO:0000313" key="4">
    <source>
        <dbReference type="Proteomes" id="UP000185062"/>
    </source>
</evidence>
<dbReference type="EMBL" id="FSRO01000001">
    <property type="protein sequence ID" value="SIO01227.1"/>
    <property type="molecule type" value="Genomic_DNA"/>
</dbReference>
<keyword evidence="4" id="KW-1185">Reference proteome</keyword>
<proteinExistence type="predicted"/>
<keyword evidence="1" id="KW-1133">Transmembrane helix</keyword>
<evidence type="ECO:0000259" key="2">
    <source>
        <dbReference type="Pfam" id="PF00561"/>
    </source>
</evidence>
<dbReference type="Proteomes" id="UP000185062">
    <property type="component" value="Unassembled WGS sequence"/>
</dbReference>
<dbReference type="InterPro" id="IPR029058">
    <property type="entry name" value="AB_hydrolase_fold"/>
</dbReference>
<sequence>MSLVNNNKTAIVFVHGLLGFSSISILGKIIHYFRALPPYLSNHTQSIYFPPLPGTGTVEERARVLADFLERINVDQINLIAHSMGGLDSRYAIHHFDSQQRIRSLTTIATPHRGTPLAQRIINSKKPLYSLLRRITHPALYDLTPEACARFNLEISDLPHVQYRSYAATRPANEMPPIFRPWTRALATDSGENDSQVSVSSARWGEFKGILRADHMELAGWSMGWPSISNERPFDHLRFYTNLVRELNTS</sequence>
<keyword evidence="1" id="KW-0812">Transmembrane</keyword>